<dbReference type="EMBL" id="PDJD01000001">
    <property type="protein sequence ID" value="PFG21018.1"/>
    <property type="molecule type" value="Genomic_DNA"/>
</dbReference>
<protein>
    <submittedName>
        <fullName evidence="5">Molybdate transport system ATP-binding protein/molybdate transport system permease protein</fullName>
    </submittedName>
</protein>
<dbReference type="InterPro" id="IPR017871">
    <property type="entry name" value="ABC_transporter-like_CS"/>
</dbReference>
<dbReference type="PANTHER" id="PTHR42781">
    <property type="entry name" value="SPERMIDINE/PUTRESCINE IMPORT ATP-BINDING PROTEIN POTA"/>
    <property type="match status" value="1"/>
</dbReference>
<evidence type="ECO:0000259" key="4">
    <source>
        <dbReference type="PROSITE" id="PS50893"/>
    </source>
</evidence>
<evidence type="ECO:0000313" key="6">
    <source>
        <dbReference type="Proteomes" id="UP000224915"/>
    </source>
</evidence>
<dbReference type="RefSeq" id="WP_143556991.1">
    <property type="nucleotide sequence ID" value="NZ_PDJD01000001.1"/>
</dbReference>
<dbReference type="SMART" id="SM00382">
    <property type="entry name" value="AAA"/>
    <property type="match status" value="1"/>
</dbReference>
<evidence type="ECO:0000256" key="3">
    <source>
        <dbReference type="ARBA" id="ARBA00022840"/>
    </source>
</evidence>
<dbReference type="AlphaFoldDB" id="A0A2A9D2T4"/>
<keyword evidence="2" id="KW-0547">Nucleotide-binding</keyword>
<dbReference type="PANTHER" id="PTHR42781:SF4">
    <property type="entry name" value="SPERMIDINE_PUTRESCINE IMPORT ATP-BINDING PROTEIN POTA"/>
    <property type="match status" value="1"/>
</dbReference>
<feature type="domain" description="ABC transporter" evidence="4">
    <location>
        <begin position="1"/>
        <end position="216"/>
    </location>
</feature>
<comment type="caution">
    <text evidence="5">The sequence shown here is derived from an EMBL/GenBank/DDBJ whole genome shotgun (WGS) entry which is preliminary data.</text>
</comment>
<dbReference type="Pfam" id="PF00005">
    <property type="entry name" value="ABC_tran"/>
    <property type="match status" value="1"/>
</dbReference>
<dbReference type="InterPro" id="IPR003439">
    <property type="entry name" value="ABC_transporter-like_ATP-bd"/>
</dbReference>
<dbReference type="PROSITE" id="PS50893">
    <property type="entry name" value="ABC_TRANSPORTER_2"/>
    <property type="match status" value="1"/>
</dbReference>
<dbReference type="GO" id="GO:0005524">
    <property type="term" value="F:ATP binding"/>
    <property type="evidence" value="ECO:0007669"/>
    <property type="project" value="UniProtKB-KW"/>
</dbReference>
<dbReference type="OrthoDB" id="9112331at2"/>
<dbReference type="InterPro" id="IPR050093">
    <property type="entry name" value="ABC_SmlMolc_Importer"/>
</dbReference>
<proteinExistence type="predicted"/>
<keyword evidence="1" id="KW-0813">Transport</keyword>
<dbReference type="SUPFAM" id="SSF52540">
    <property type="entry name" value="P-loop containing nucleoside triphosphate hydrolases"/>
    <property type="match status" value="1"/>
</dbReference>
<dbReference type="Gene3D" id="3.40.50.300">
    <property type="entry name" value="P-loop containing nucleotide triphosphate hydrolases"/>
    <property type="match status" value="1"/>
</dbReference>
<dbReference type="GO" id="GO:0016887">
    <property type="term" value="F:ATP hydrolysis activity"/>
    <property type="evidence" value="ECO:0007669"/>
    <property type="project" value="InterPro"/>
</dbReference>
<keyword evidence="3 5" id="KW-0067">ATP-binding</keyword>
<evidence type="ECO:0000313" key="5">
    <source>
        <dbReference type="EMBL" id="PFG21018.1"/>
    </source>
</evidence>
<organism evidence="5 6">
    <name type="scientific">Serinibacter salmoneus</name>
    <dbReference type="NCBI Taxonomy" id="556530"/>
    <lineage>
        <taxon>Bacteria</taxon>
        <taxon>Bacillati</taxon>
        <taxon>Actinomycetota</taxon>
        <taxon>Actinomycetes</taxon>
        <taxon>Micrococcales</taxon>
        <taxon>Beutenbergiaceae</taxon>
        <taxon>Serinibacter</taxon>
    </lineage>
</organism>
<reference evidence="5 6" key="1">
    <citation type="submission" date="2017-10" db="EMBL/GenBank/DDBJ databases">
        <title>Sequencing the genomes of 1000 actinobacteria strains.</title>
        <authorList>
            <person name="Klenk H.-P."/>
        </authorList>
    </citation>
    <scope>NUCLEOTIDE SEQUENCE [LARGE SCALE GENOMIC DNA]</scope>
    <source>
        <strain evidence="5 6">DSM 21801</strain>
    </source>
</reference>
<name>A0A2A9D2T4_9MICO</name>
<accession>A0A2A9D2T4</accession>
<dbReference type="Proteomes" id="UP000224915">
    <property type="component" value="Unassembled WGS sequence"/>
</dbReference>
<dbReference type="InterPro" id="IPR003593">
    <property type="entry name" value="AAA+_ATPase"/>
</dbReference>
<dbReference type="InterPro" id="IPR027417">
    <property type="entry name" value="P-loop_NTPase"/>
</dbReference>
<evidence type="ECO:0000256" key="2">
    <source>
        <dbReference type="ARBA" id="ARBA00022741"/>
    </source>
</evidence>
<evidence type="ECO:0000256" key="1">
    <source>
        <dbReference type="ARBA" id="ARBA00022448"/>
    </source>
</evidence>
<keyword evidence="6" id="KW-1185">Reference proteome</keyword>
<gene>
    <name evidence="5" type="ORF">ATL40_2637</name>
</gene>
<sequence>MSDLTLAGVRLERGGFTLEASLAVAPGEIVALVGANGAGKTSLLHAVAGLLAPAAGEITLGGMVLDGAATRLPPERRGVGLVPQQHVLFGHLSALENAAFALRARGVRRAQARREALAELTRLGVADRAGVRARDLSGGQAQRVALARAVCARPRALLLDEPFAALDAGSRGEIAEAVRRLVDDLAVPCLLVSHDAGEVARLADAVVPVAGGRARR</sequence>
<dbReference type="PROSITE" id="PS00211">
    <property type="entry name" value="ABC_TRANSPORTER_1"/>
    <property type="match status" value="1"/>
</dbReference>